<comment type="cofactor">
    <cofactor evidence="13">
        <name>heme b</name>
        <dbReference type="ChEBI" id="CHEBI:60344"/>
    </cofactor>
    <text evidence="13">Binds 1 heme b (iron(II)-protoporphyrin IX) group non-covalently per subunit.</text>
</comment>
<evidence type="ECO:0000256" key="7">
    <source>
        <dbReference type="ARBA" id="ARBA00023004"/>
    </source>
</evidence>
<dbReference type="GO" id="GO:0004325">
    <property type="term" value="F:ferrochelatase activity"/>
    <property type="evidence" value="ECO:0007669"/>
    <property type="project" value="UniProtKB-EC"/>
</dbReference>
<comment type="similarity">
    <text evidence="9 13">Belongs to the DyP-type peroxidase family.</text>
</comment>
<evidence type="ECO:0000256" key="14">
    <source>
        <dbReference type="SAM" id="MobiDB-lite"/>
    </source>
</evidence>
<dbReference type="InterPro" id="IPR006313">
    <property type="entry name" value="EfeB/EfeN"/>
</dbReference>
<keyword evidence="5" id="KW-0732">Signal</keyword>
<evidence type="ECO:0000256" key="1">
    <source>
        <dbReference type="ARBA" id="ARBA00004196"/>
    </source>
</evidence>
<protein>
    <recommendedName>
        <fullName evidence="10 13">Deferrochelatase</fullName>
        <ecNumber evidence="13">1.11.1.-</ecNumber>
    </recommendedName>
    <alternativeName>
        <fullName evidence="11 13">Peroxidase EfeB</fullName>
    </alternativeName>
</protein>
<evidence type="ECO:0000256" key="9">
    <source>
        <dbReference type="ARBA" id="ARBA00025737"/>
    </source>
</evidence>
<dbReference type="Pfam" id="PF20628">
    <property type="entry name" value="Dyp_perox_C"/>
    <property type="match status" value="1"/>
</dbReference>
<dbReference type="GO" id="GO:0033212">
    <property type="term" value="P:iron import into cell"/>
    <property type="evidence" value="ECO:0007669"/>
    <property type="project" value="InterPro"/>
</dbReference>
<dbReference type="GO" id="GO:0030313">
    <property type="term" value="C:cell envelope"/>
    <property type="evidence" value="ECO:0007669"/>
    <property type="project" value="UniProtKB-SubCell"/>
</dbReference>
<evidence type="ECO:0000256" key="13">
    <source>
        <dbReference type="RuleBase" id="RU365017"/>
    </source>
</evidence>
<evidence type="ECO:0000256" key="5">
    <source>
        <dbReference type="ARBA" id="ARBA00022729"/>
    </source>
</evidence>
<evidence type="ECO:0000256" key="8">
    <source>
        <dbReference type="ARBA" id="ARBA00023239"/>
    </source>
</evidence>
<evidence type="ECO:0000259" key="16">
    <source>
        <dbReference type="Pfam" id="PF20628"/>
    </source>
</evidence>
<dbReference type="NCBIfam" id="TIGR01412">
    <property type="entry name" value="tat_substr_1"/>
    <property type="match status" value="1"/>
</dbReference>
<dbReference type="SUPFAM" id="SSF54909">
    <property type="entry name" value="Dimeric alpha+beta barrel"/>
    <property type="match status" value="1"/>
</dbReference>
<feature type="compositionally biased region" description="Polar residues" evidence="14">
    <location>
        <begin position="109"/>
        <end position="121"/>
    </location>
</feature>
<gene>
    <name evidence="17" type="ordered locus">KNP414_00244</name>
</gene>
<keyword evidence="7 13" id="KW-0408">Iron</keyword>
<evidence type="ECO:0000256" key="12">
    <source>
        <dbReference type="ARBA" id="ARBA00048856"/>
    </source>
</evidence>
<evidence type="ECO:0000256" key="2">
    <source>
        <dbReference type="ARBA" id="ARBA00022559"/>
    </source>
</evidence>
<feature type="domain" description="Dyp-type peroxidase N-terminal" evidence="15">
    <location>
        <begin position="68"/>
        <end position="221"/>
    </location>
</feature>
<keyword evidence="6 13" id="KW-0560">Oxidoreductase</keyword>
<dbReference type="Pfam" id="PF04261">
    <property type="entry name" value="Dyp_perox_N"/>
    <property type="match status" value="1"/>
</dbReference>
<dbReference type="RefSeq" id="WP_013914051.1">
    <property type="nucleotide sequence ID" value="NC_015690.1"/>
</dbReference>
<reference evidence="18" key="1">
    <citation type="submission" date="2011-06" db="EMBL/GenBank/DDBJ databases">
        <title>Complete genome sequence of Paenibacillus mucilaginosus KNP414.</title>
        <authorList>
            <person name="Wang J."/>
            <person name="Hu S."/>
            <person name="Hu X."/>
            <person name="Zhang B."/>
            <person name="Dong D."/>
            <person name="Zhang S."/>
            <person name="Zhao K."/>
            <person name="Wu D."/>
        </authorList>
    </citation>
    <scope>NUCLEOTIDE SEQUENCE [LARGE SCALE GENOMIC DNA]</scope>
    <source>
        <strain evidence="18">KNP414</strain>
    </source>
</reference>
<dbReference type="KEGG" id="pms:KNP414_00244"/>
<evidence type="ECO:0000313" key="18">
    <source>
        <dbReference type="Proteomes" id="UP000006620"/>
    </source>
</evidence>
<dbReference type="PANTHER" id="PTHR30521:SF4">
    <property type="entry name" value="DEFERROCHELATASE"/>
    <property type="match status" value="1"/>
</dbReference>
<dbReference type="GO" id="GO:0005829">
    <property type="term" value="C:cytosol"/>
    <property type="evidence" value="ECO:0007669"/>
    <property type="project" value="TreeGrafter"/>
</dbReference>
<evidence type="ECO:0000256" key="6">
    <source>
        <dbReference type="ARBA" id="ARBA00023002"/>
    </source>
</evidence>
<dbReference type="EC" id="1.11.1.-" evidence="13"/>
<dbReference type="EMBL" id="CP002869">
    <property type="protein sequence ID" value="AEI38885.1"/>
    <property type="molecule type" value="Genomic_DNA"/>
</dbReference>
<evidence type="ECO:0000313" key="17">
    <source>
        <dbReference type="EMBL" id="AEI38885.1"/>
    </source>
</evidence>
<dbReference type="PROSITE" id="PS51404">
    <property type="entry name" value="DYP_PEROXIDASE"/>
    <property type="match status" value="1"/>
</dbReference>
<comment type="catalytic activity">
    <reaction evidence="12">
        <text>heme b + 2 H(+) = protoporphyrin IX + Fe(2+)</text>
        <dbReference type="Rhea" id="RHEA:22584"/>
        <dbReference type="ChEBI" id="CHEBI:15378"/>
        <dbReference type="ChEBI" id="CHEBI:29033"/>
        <dbReference type="ChEBI" id="CHEBI:57306"/>
        <dbReference type="ChEBI" id="CHEBI:60344"/>
        <dbReference type="EC" id="4.98.1.1"/>
    </reaction>
    <physiologicalReaction direction="left-to-right" evidence="12">
        <dbReference type="Rhea" id="RHEA:22585"/>
    </physiologicalReaction>
</comment>
<reference evidence="17 18" key="2">
    <citation type="journal article" date="2013" name="Genome Announc.">
        <title>Genome Sequence of Growth-Improving Paenibacillus mucilaginosus Strain KNP414.</title>
        <authorList>
            <person name="Lu J.J."/>
            <person name="Wang J.F."/>
            <person name="Hu X.F."/>
        </authorList>
    </citation>
    <scope>NUCLEOTIDE SEQUENCE [LARGE SCALE GENOMIC DNA]</scope>
    <source>
        <strain evidence="17 18">KNP414</strain>
    </source>
</reference>
<comment type="subcellular location">
    <subcellularLocation>
        <location evidence="1">Cell envelope</location>
    </subcellularLocation>
</comment>
<dbReference type="PANTHER" id="PTHR30521">
    <property type="entry name" value="DEFERROCHELATASE/PEROXIDASE"/>
    <property type="match status" value="1"/>
</dbReference>
<dbReference type="AlphaFoldDB" id="F8FM77"/>
<evidence type="ECO:0000256" key="10">
    <source>
        <dbReference type="ARBA" id="ARBA00033771"/>
    </source>
</evidence>
<dbReference type="Proteomes" id="UP000006620">
    <property type="component" value="Chromosome"/>
</dbReference>
<dbReference type="PATRIC" id="fig|1036673.3.peg.223"/>
<dbReference type="GO" id="GO:0004601">
    <property type="term" value="F:peroxidase activity"/>
    <property type="evidence" value="ECO:0007669"/>
    <property type="project" value="UniProtKB-KW"/>
</dbReference>
<organism evidence="17 18">
    <name type="scientific">Paenibacillus mucilaginosus (strain KNP414)</name>
    <dbReference type="NCBI Taxonomy" id="1036673"/>
    <lineage>
        <taxon>Bacteria</taxon>
        <taxon>Bacillati</taxon>
        <taxon>Bacillota</taxon>
        <taxon>Bacilli</taxon>
        <taxon>Bacillales</taxon>
        <taxon>Paenibacillaceae</taxon>
        <taxon>Paenibacillus</taxon>
    </lineage>
</organism>
<dbReference type="PROSITE" id="PS51318">
    <property type="entry name" value="TAT"/>
    <property type="match status" value="1"/>
</dbReference>
<keyword evidence="4 13" id="KW-0479">Metal-binding</keyword>
<evidence type="ECO:0000256" key="3">
    <source>
        <dbReference type="ARBA" id="ARBA00022617"/>
    </source>
</evidence>
<dbReference type="InterPro" id="IPR006311">
    <property type="entry name" value="TAT_signal"/>
</dbReference>
<keyword evidence="8" id="KW-0456">Lyase</keyword>
<evidence type="ECO:0000259" key="15">
    <source>
        <dbReference type="Pfam" id="PF04261"/>
    </source>
</evidence>
<dbReference type="InterPro" id="IPR048327">
    <property type="entry name" value="Dyp_perox_N"/>
</dbReference>
<dbReference type="HOGENOM" id="CLU_039488_2_0_9"/>
<sequence length="425" mass="45501">MSGSSKKDLFQKSFSRRDALKLAGAGGIGLLLGVGGIKAGALGEGMLAPAVPADGAKGKVVPFYGEHQAGIITPMQDFICMGAFDLTAKNLGEVRELFTRWTEAAARMSQGQGAGDNNSSPLVPPDDTGEAEGLNPSRTTITFGLGASFFDERYGLSGQRPAALVDLPRFKGDALLSEWSGGDVAVQVCADDPQVAFHAIRNLIRIARGKAVLRWLQEGFQRTGAADPQGSTPRNLLGFKDGTNNPDVQDAAAAKEIVWTEGGDHPSWMTGGSYLVMRRIRMRIEVWDRTTLGEQEATFGRHRATGAPLGGRTEFEPLDLAKKDAAGKPMIPADSHVALANMEGKVKILRRGYSYSNGIDLKTGQLEAGLLFLCYNRDPREQFIPMQMRLAAADKLNEYIVHVGSGLYACLPGVKPGGYIGSTLF</sequence>
<accession>F8FM77</accession>
<dbReference type="NCBIfam" id="TIGR01413">
    <property type="entry name" value="Dyp_perox_fam"/>
    <property type="match status" value="1"/>
</dbReference>
<evidence type="ECO:0000256" key="4">
    <source>
        <dbReference type="ARBA" id="ARBA00022723"/>
    </source>
</evidence>
<dbReference type="GO" id="GO:0020037">
    <property type="term" value="F:heme binding"/>
    <property type="evidence" value="ECO:0007669"/>
    <property type="project" value="InterPro"/>
</dbReference>
<dbReference type="InterPro" id="IPR011008">
    <property type="entry name" value="Dimeric_a/b-barrel"/>
</dbReference>
<dbReference type="InterPro" id="IPR048328">
    <property type="entry name" value="Dyp_perox_C"/>
</dbReference>
<keyword evidence="2 13" id="KW-0575">Peroxidase</keyword>
<comment type="function">
    <text evidence="13">Involved in the recovery of exogenous heme iron. Extracts iron from heme while preserving the protoporphyrin ring intact.</text>
</comment>
<name>F8FM77_PAEMK</name>
<feature type="domain" description="Dyp-type peroxidase C-terminal" evidence="16">
    <location>
        <begin position="232"/>
        <end position="415"/>
    </location>
</feature>
<dbReference type="InterPro" id="IPR006314">
    <property type="entry name" value="Dyp_peroxidase"/>
</dbReference>
<keyword evidence="3 13" id="KW-0349">Heme</keyword>
<proteinExistence type="inferred from homology"/>
<feature type="region of interest" description="Disordered" evidence="14">
    <location>
        <begin position="108"/>
        <end position="137"/>
    </location>
</feature>
<dbReference type="GO" id="GO:0046872">
    <property type="term" value="F:metal ion binding"/>
    <property type="evidence" value="ECO:0007669"/>
    <property type="project" value="UniProtKB-KW"/>
</dbReference>
<evidence type="ECO:0000256" key="11">
    <source>
        <dbReference type="ARBA" id="ARBA00033775"/>
    </source>
</evidence>